<evidence type="ECO:0000256" key="3">
    <source>
        <dbReference type="ARBA" id="ARBA00022630"/>
    </source>
</evidence>
<keyword evidence="4" id="KW-0288">FMN</keyword>
<evidence type="ECO:0000259" key="6">
    <source>
        <dbReference type="Pfam" id="PF03358"/>
    </source>
</evidence>
<dbReference type="PANTHER" id="PTHR43278:SF1">
    <property type="entry name" value="IRON-SULFUR FLAVOPROTEIN MJ1083"/>
    <property type="match status" value="1"/>
</dbReference>
<comment type="similarity">
    <text evidence="5">Belongs to the SsuE family. Isf subfamily.</text>
</comment>
<name>A0A8E7B3Y4_9EURY</name>
<sequence>MNYMQVVGINSSPRKKSNTDLLLSAVLSGASDGGCETVHIDLYNFEIEYCKACDTCYKTGSCVHMDEFSDVYDVILESDGIVMSSPNYINNITAKMKSLLDRMADTVHCQRLLGKYSVAVSTAGGSGAQEVADYLNQSLFIMGASIVGSVGVNLSDGEELFQKGVDRSYQLGIQLADAILTKAEFSDQQEGHNAMLDRMKQLISFRKDEWPYEYTYFVQKKWL</sequence>
<gene>
    <name evidence="7" type="ORF">KHC33_06345</name>
</gene>
<protein>
    <submittedName>
        <fullName evidence="7">Flavodoxin family protein</fullName>
    </submittedName>
</protein>
<proteinExistence type="inferred from homology"/>
<dbReference type="EMBL" id="CP075546">
    <property type="protein sequence ID" value="QVV90108.1"/>
    <property type="molecule type" value="Genomic_DNA"/>
</dbReference>
<dbReference type="Pfam" id="PF03358">
    <property type="entry name" value="FMN_red"/>
    <property type="match status" value="1"/>
</dbReference>
<dbReference type="RefSeq" id="WP_214420882.1">
    <property type="nucleotide sequence ID" value="NZ_CP075546.1"/>
</dbReference>
<evidence type="ECO:0000256" key="1">
    <source>
        <dbReference type="ARBA" id="ARBA00001917"/>
    </source>
</evidence>
<dbReference type="PANTHER" id="PTHR43278">
    <property type="entry name" value="NAD(P)H-DEPENDENT FMN-CONTAINING OXIDOREDUCTASE YWQN-RELATED"/>
    <property type="match status" value="1"/>
</dbReference>
<comment type="cofactor">
    <cofactor evidence="1">
        <name>FMN</name>
        <dbReference type="ChEBI" id="CHEBI:58210"/>
    </cofactor>
</comment>
<dbReference type="GO" id="GO:0016491">
    <property type="term" value="F:oxidoreductase activity"/>
    <property type="evidence" value="ECO:0007669"/>
    <property type="project" value="InterPro"/>
</dbReference>
<accession>A0A8E7B3Y4</accession>
<dbReference type="AlphaFoldDB" id="A0A8E7B3Y4"/>
<comment type="cofactor">
    <cofactor evidence="2">
        <name>[4Fe-4S] cluster</name>
        <dbReference type="ChEBI" id="CHEBI:49883"/>
    </cofactor>
</comment>
<feature type="domain" description="NADPH-dependent FMN reductase-like" evidence="6">
    <location>
        <begin position="4"/>
        <end position="156"/>
    </location>
</feature>
<keyword evidence="3" id="KW-0285">Flavoprotein</keyword>
<dbReference type="KEGG" id="mrtj:KHC33_06345"/>
<dbReference type="InterPro" id="IPR029039">
    <property type="entry name" value="Flavoprotein-like_sf"/>
</dbReference>
<evidence type="ECO:0000256" key="2">
    <source>
        <dbReference type="ARBA" id="ARBA00001966"/>
    </source>
</evidence>
<dbReference type="Gene3D" id="3.40.50.360">
    <property type="match status" value="1"/>
</dbReference>
<reference evidence="7 8" key="1">
    <citation type="submission" date="2021-05" db="EMBL/GenBank/DDBJ databases">
        <title>A novel Methanospirillum isolate from a pyrite-forming mixed culture.</title>
        <authorList>
            <person name="Bunk B."/>
            <person name="Sproer C."/>
            <person name="Spring S."/>
            <person name="Pester M."/>
        </authorList>
    </citation>
    <scope>NUCLEOTIDE SEQUENCE [LARGE SCALE GENOMIC DNA]</scope>
    <source>
        <strain evidence="7 8">J.3.6.1-F.2.7.3</strain>
    </source>
</reference>
<dbReference type="InterPro" id="IPR051796">
    <property type="entry name" value="ISF_SsuE-like"/>
</dbReference>
<evidence type="ECO:0000256" key="4">
    <source>
        <dbReference type="ARBA" id="ARBA00022643"/>
    </source>
</evidence>
<dbReference type="Proteomes" id="UP000680656">
    <property type="component" value="Chromosome"/>
</dbReference>
<evidence type="ECO:0000313" key="7">
    <source>
        <dbReference type="EMBL" id="QVV90108.1"/>
    </source>
</evidence>
<evidence type="ECO:0000256" key="5">
    <source>
        <dbReference type="ARBA" id="ARBA00038292"/>
    </source>
</evidence>
<dbReference type="GeneID" id="65096787"/>
<dbReference type="SUPFAM" id="SSF52218">
    <property type="entry name" value="Flavoproteins"/>
    <property type="match status" value="1"/>
</dbReference>
<evidence type="ECO:0000313" key="8">
    <source>
        <dbReference type="Proteomes" id="UP000680656"/>
    </source>
</evidence>
<keyword evidence="8" id="KW-1185">Reference proteome</keyword>
<dbReference type="InterPro" id="IPR005025">
    <property type="entry name" value="FMN_Rdtase-like_dom"/>
</dbReference>
<organism evidence="7 8">
    <name type="scientific">Methanospirillum purgamenti</name>
    <dbReference type="NCBI Taxonomy" id="2834276"/>
    <lineage>
        <taxon>Archaea</taxon>
        <taxon>Methanobacteriati</taxon>
        <taxon>Methanobacteriota</taxon>
        <taxon>Stenosarchaea group</taxon>
        <taxon>Methanomicrobia</taxon>
        <taxon>Methanomicrobiales</taxon>
        <taxon>Methanospirillaceae</taxon>
        <taxon>Methanospirillum</taxon>
    </lineage>
</organism>